<protein>
    <submittedName>
        <fullName evidence="2">Uncharacterized protein</fullName>
    </submittedName>
</protein>
<accession>A0A0K9P6G8</accession>
<comment type="caution">
    <text evidence="2">The sequence shown here is derived from an EMBL/GenBank/DDBJ whole genome shotgun (WGS) entry which is preliminary data.</text>
</comment>
<keyword evidence="3" id="KW-1185">Reference proteome</keyword>
<organism evidence="2 3">
    <name type="scientific">Zostera marina</name>
    <name type="common">Eelgrass</name>
    <dbReference type="NCBI Taxonomy" id="29655"/>
    <lineage>
        <taxon>Eukaryota</taxon>
        <taxon>Viridiplantae</taxon>
        <taxon>Streptophyta</taxon>
        <taxon>Embryophyta</taxon>
        <taxon>Tracheophyta</taxon>
        <taxon>Spermatophyta</taxon>
        <taxon>Magnoliopsida</taxon>
        <taxon>Liliopsida</taxon>
        <taxon>Zosteraceae</taxon>
        <taxon>Zostera</taxon>
    </lineage>
</organism>
<dbReference type="OMA" id="RHVVKCA"/>
<dbReference type="PANTHER" id="PTHR38353">
    <property type="entry name" value="TROPOMYOSIN"/>
    <property type="match status" value="1"/>
</dbReference>
<dbReference type="EMBL" id="LFYR01001203">
    <property type="protein sequence ID" value="KMZ63837.1"/>
    <property type="molecule type" value="Genomic_DNA"/>
</dbReference>
<dbReference type="AlphaFoldDB" id="A0A0K9P6G8"/>
<dbReference type="OrthoDB" id="1933536at2759"/>
<keyword evidence="1" id="KW-0175">Coiled coil</keyword>
<name>A0A0K9P6G8_ZOSMR</name>
<proteinExistence type="predicted"/>
<evidence type="ECO:0000256" key="1">
    <source>
        <dbReference type="SAM" id="Coils"/>
    </source>
</evidence>
<evidence type="ECO:0000313" key="2">
    <source>
        <dbReference type="EMBL" id="KMZ63837.1"/>
    </source>
</evidence>
<reference evidence="3" key="1">
    <citation type="journal article" date="2016" name="Nature">
        <title>The genome of the seagrass Zostera marina reveals angiosperm adaptation to the sea.</title>
        <authorList>
            <person name="Olsen J.L."/>
            <person name="Rouze P."/>
            <person name="Verhelst B."/>
            <person name="Lin Y.-C."/>
            <person name="Bayer T."/>
            <person name="Collen J."/>
            <person name="Dattolo E."/>
            <person name="De Paoli E."/>
            <person name="Dittami S."/>
            <person name="Maumus F."/>
            <person name="Michel G."/>
            <person name="Kersting A."/>
            <person name="Lauritano C."/>
            <person name="Lohaus R."/>
            <person name="Toepel M."/>
            <person name="Tonon T."/>
            <person name="Vanneste K."/>
            <person name="Amirebrahimi M."/>
            <person name="Brakel J."/>
            <person name="Bostroem C."/>
            <person name="Chovatia M."/>
            <person name="Grimwood J."/>
            <person name="Jenkins J.W."/>
            <person name="Jueterbock A."/>
            <person name="Mraz A."/>
            <person name="Stam W.T."/>
            <person name="Tice H."/>
            <person name="Bornberg-Bauer E."/>
            <person name="Green P.J."/>
            <person name="Pearson G.A."/>
            <person name="Procaccini G."/>
            <person name="Duarte C.M."/>
            <person name="Schmutz J."/>
            <person name="Reusch T.B.H."/>
            <person name="Van de Peer Y."/>
        </authorList>
    </citation>
    <scope>NUCLEOTIDE SEQUENCE [LARGE SCALE GENOMIC DNA]</scope>
    <source>
        <strain evidence="3">cv. Finnish</strain>
    </source>
</reference>
<dbReference type="PANTHER" id="PTHR38353:SF2">
    <property type="entry name" value="TROPOMYOSIN"/>
    <property type="match status" value="1"/>
</dbReference>
<feature type="coiled-coil region" evidence="1">
    <location>
        <begin position="9"/>
        <end position="99"/>
    </location>
</feature>
<evidence type="ECO:0000313" key="3">
    <source>
        <dbReference type="Proteomes" id="UP000036987"/>
    </source>
</evidence>
<sequence>MDDEYSRHMKILRAQINNFEDEASDVSAEEQKLITAIETLEKDLRSVLSEAKNVKEQTDGIFKTKGELCCEILEKQKKISLLQLESNTLSQTLELLQQERSSLSEHFAKKRVYYQKVQEDLSVKFQEKQKWFNAQESQVTAYQIVGEGDHEQSKFLIEGNDEIFVKVTSSSHSEQDIERNLKAELESSAARLQECLAKKSEISMNSSKMNQLIEQLKLKMYGFSTEMVTMDVKTLEEELQAVLADKTGELEYLQSLMDRTEQMQLISEEIKCSCGEEYNVNMMGFDGCLI</sequence>
<dbReference type="Proteomes" id="UP000036987">
    <property type="component" value="Unassembled WGS sequence"/>
</dbReference>
<gene>
    <name evidence="2" type="ORF">ZOSMA_395G00010</name>
</gene>